<proteinExistence type="predicted"/>
<reference evidence="1 2" key="1">
    <citation type="submission" date="2016-11" db="EMBL/GenBank/DDBJ databases">
        <authorList>
            <person name="Varghese N."/>
            <person name="Submissions S."/>
        </authorList>
    </citation>
    <scope>NUCLEOTIDE SEQUENCE [LARGE SCALE GENOMIC DNA]</scope>
    <source>
        <strain evidence="1 2">CGMCC 1.12174</strain>
    </source>
</reference>
<comment type="caution">
    <text evidence="1">The sequence shown here is derived from an EMBL/GenBank/DDBJ whole genome shotgun (WGS) entry which is preliminary data.</text>
</comment>
<dbReference type="AlphaFoldDB" id="A0A1M6YUA2"/>
<protein>
    <submittedName>
        <fullName evidence="1">Uncharacterized protein</fullName>
    </submittedName>
</protein>
<evidence type="ECO:0000313" key="2">
    <source>
        <dbReference type="Proteomes" id="UP000184031"/>
    </source>
</evidence>
<dbReference type="STRING" id="1055723.SAMN05216293_2954"/>
<dbReference type="Proteomes" id="UP000184031">
    <property type="component" value="Unassembled WGS sequence"/>
</dbReference>
<dbReference type="EMBL" id="FRAT01000008">
    <property type="protein sequence ID" value="SHL21846.1"/>
    <property type="molecule type" value="Genomic_DNA"/>
</dbReference>
<sequence>MTPKNDIKKSVKNKKKLLRYFLGGVYLNIYIKTNSTP</sequence>
<organism evidence="1 2">
    <name type="scientific">Flagellimonas taeanensis</name>
    <dbReference type="NCBI Taxonomy" id="1005926"/>
    <lineage>
        <taxon>Bacteria</taxon>
        <taxon>Pseudomonadati</taxon>
        <taxon>Bacteroidota</taxon>
        <taxon>Flavobacteriia</taxon>
        <taxon>Flavobacteriales</taxon>
        <taxon>Flavobacteriaceae</taxon>
        <taxon>Flagellimonas</taxon>
    </lineage>
</organism>
<accession>A0A1M6YUA2</accession>
<gene>
    <name evidence="1" type="ORF">SAMN05216293_2954</name>
</gene>
<name>A0A1M6YUA2_9FLAO</name>
<evidence type="ECO:0000313" key="1">
    <source>
        <dbReference type="EMBL" id="SHL21846.1"/>
    </source>
</evidence>